<dbReference type="SUPFAM" id="SSF55031">
    <property type="entry name" value="Bacterial exopeptidase dimerisation domain"/>
    <property type="match status" value="1"/>
</dbReference>
<reference evidence="3" key="1">
    <citation type="submission" date="2023-10" db="EMBL/GenBank/DDBJ databases">
        <title>Whole Genome based description of the genera Actinobaculum and Actinotignum reveals a complex phylogenetic relationship within the species included in the genus Actinotignum.</title>
        <authorList>
            <person name="Jensen C.S."/>
            <person name="Dargis R."/>
            <person name="Kemp M."/>
            <person name="Christensen J.J."/>
        </authorList>
    </citation>
    <scope>NUCLEOTIDE SEQUENCE</scope>
    <source>
        <strain evidence="3">SLA_B511</strain>
    </source>
</reference>
<dbReference type="InterPro" id="IPR036264">
    <property type="entry name" value="Bact_exopeptidase_dim_dom"/>
</dbReference>
<dbReference type="SUPFAM" id="SSF53187">
    <property type="entry name" value="Zn-dependent exopeptidases"/>
    <property type="match status" value="1"/>
</dbReference>
<name>A0AAW9HR42_9ACTO</name>
<dbReference type="RefSeq" id="WP_320756141.1">
    <property type="nucleotide sequence ID" value="NZ_CP171105.1"/>
</dbReference>
<comment type="caution">
    <text evidence="3">The sequence shown here is derived from an EMBL/GenBank/DDBJ whole genome shotgun (WGS) entry which is preliminary data.</text>
</comment>
<feature type="binding site" evidence="1">
    <location>
        <position position="144"/>
    </location>
    <ligand>
        <name>Mn(2+)</name>
        <dbReference type="ChEBI" id="CHEBI:29035"/>
        <label>2</label>
    </ligand>
</feature>
<sequence length="430" mass="46434">MLPVELLPTDEELRTLHEAQKEFHRFPERSLQEVATAKRLRTKLENMECGPGVTLEFVESASTPGFACVMRNGEGPCVGYRADMDGLPVQEDTGLPFASENEGVMHACGHDSHMAVFLGAARAFAAHPQLWSGTIVFIAQAAEESAEGAHLMIKDGMWDRMPHPEVMYGAHVVPRPAGWVSLYPGGALPGSEGYEIIMRGRGGHGSQPHTAIDPVVLGASVVMRLQTIVARMTNPDKNAVVTVGKFVAGTADNIIPDSAQLLINTRFRDEETGKIIGDGIARIARAEAEASGAPEPFIRCIRHVVATTNEPEATERLRRELVEAAEKVFANHANEDGQSGFSRGGGLPECAPLNIVKESFGFSEDFVYWGDAIGVPSVFWLYGGMGSEQVEKFGENPPANHSPFFYADPEASLEPALRVALVAIHGRVGK</sequence>
<dbReference type="InterPro" id="IPR011650">
    <property type="entry name" value="Peptidase_M20_dimer"/>
</dbReference>
<feature type="domain" description="Peptidase M20 dimerisation" evidence="2">
    <location>
        <begin position="189"/>
        <end position="289"/>
    </location>
</feature>
<proteinExistence type="predicted"/>
<dbReference type="Pfam" id="PF01546">
    <property type="entry name" value="Peptidase_M20"/>
    <property type="match status" value="1"/>
</dbReference>
<gene>
    <name evidence="3" type="ORF">R6G80_00265</name>
</gene>
<protein>
    <submittedName>
        <fullName evidence="3">Amidohydrolase</fullName>
    </submittedName>
</protein>
<accession>A0AAW9HR42</accession>
<feature type="binding site" evidence="1">
    <location>
        <position position="171"/>
    </location>
    <ligand>
        <name>Mn(2+)</name>
        <dbReference type="ChEBI" id="CHEBI:29035"/>
        <label>2</label>
    </ligand>
</feature>
<evidence type="ECO:0000313" key="4">
    <source>
        <dbReference type="Proteomes" id="UP001281731"/>
    </source>
</evidence>
<dbReference type="InterPro" id="IPR002933">
    <property type="entry name" value="Peptidase_M20"/>
</dbReference>
<dbReference type="Gene3D" id="3.40.630.10">
    <property type="entry name" value="Zn peptidases"/>
    <property type="match status" value="1"/>
</dbReference>
<dbReference type="NCBIfam" id="TIGR01891">
    <property type="entry name" value="amidohydrolases"/>
    <property type="match status" value="1"/>
</dbReference>
<dbReference type="GO" id="GO:0046872">
    <property type="term" value="F:metal ion binding"/>
    <property type="evidence" value="ECO:0007669"/>
    <property type="project" value="UniProtKB-KW"/>
</dbReference>
<organism evidence="3 4">
    <name type="scientific">Actinotignum urinale</name>
    <dbReference type="NCBI Taxonomy" id="190146"/>
    <lineage>
        <taxon>Bacteria</taxon>
        <taxon>Bacillati</taxon>
        <taxon>Actinomycetota</taxon>
        <taxon>Actinomycetes</taxon>
        <taxon>Actinomycetales</taxon>
        <taxon>Actinomycetaceae</taxon>
        <taxon>Actinotignum</taxon>
    </lineage>
</organism>
<dbReference type="PANTHER" id="PTHR11014:SF63">
    <property type="entry name" value="METALLOPEPTIDASE, PUTATIVE (AFU_ORTHOLOGUE AFUA_6G09600)-RELATED"/>
    <property type="match status" value="1"/>
</dbReference>
<keyword evidence="1" id="KW-0464">Manganese</keyword>
<dbReference type="Pfam" id="PF07687">
    <property type="entry name" value="M20_dimer"/>
    <property type="match status" value="1"/>
</dbReference>
<evidence type="ECO:0000259" key="2">
    <source>
        <dbReference type="Pfam" id="PF07687"/>
    </source>
</evidence>
<dbReference type="GO" id="GO:0016787">
    <property type="term" value="F:hydrolase activity"/>
    <property type="evidence" value="ECO:0007669"/>
    <property type="project" value="InterPro"/>
</dbReference>
<dbReference type="InterPro" id="IPR017439">
    <property type="entry name" value="Amidohydrolase"/>
</dbReference>
<feature type="binding site" evidence="1">
    <location>
        <position position="108"/>
    </location>
    <ligand>
        <name>Mn(2+)</name>
        <dbReference type="ChEBI" id="CHEBI:29035"/>
        <label>2</label>
    </ligand>
</feature>
<dbReference type="Proteomes" id="UP001281731">
    <property type="component" value="Unassembled WGS sequence"/>
</dbReference>
<comment type="cofactor">
    <cofactor evidence="1">
        <name>Mn(2+)</name>
        <dbReference type="ChEBI" id="CHEBI:29035"/>
    </cofactor>
    <text evidence="1">The Mn(2+) ion enhances activity.</text>
</comment>
<dbReference type="PANTHER" id="PTHR11014">
    <property type="entry name" value="PEPTIDASE M20 FAMILY MEMBER"/>
    <property type="match status" value="1"/>
</dbReference>
<evidence type="ECO:0000256" key="1">
    <source>
        <dbReference type="PIRSR" id="PIRSR005962-1"/>
    </source>
</evidence>
<evidence type="ECO:0000313" key="3">
    <source>
        <dbReference type="EMBL" id="MDY5154168.1"/>
    </source>
</evidence>
<dbReference type="AlphaFoldDB" id="A0AAW9HR42"/>
<dbReference type="EMBL" id="JAWNGC010000001">
    <property type="protein sequence ID" value="MDY5154168.1"/>
    <property type="molecule type" value="Genomic_DNA"/>
</dbReference>
<keyword evidence="1" id="KW-0479">Metal-binding</keyword>
<dbReference type="Gene3D" id="3.30.70.360">
    <property type="match status" value="1"/>
</dbReference>
<feature type="binding site" evidence="1">
    <location>
        <position position="110"/>
    </location>
    <ligand>
        <name>Mn(2+)</name>
        <dbReference type="ChEBI" id="CHEBI:29035"/>
        <label>2</label>
    </ligand>
</feature>